<dbReference type="Gene3D" id="1.20.210.10">
    <property type="entry name" value="Cytochrome c oxidase-like, subunit I domain"/>
    <property type="match status" value="1"/>
</dbReference>
<evidence type="ECO:0000256" key="6">
    <source>
        <dbReference type="ARBA" id="ARBA00022448"/>
    </source>
</evidence>
<organism evidence="23">
    <name type="scientific">Paracoccus denitrificans</name>
    <dbReference type="NCBI Taxonomy" id="266"/>
    <lineage>
        <taxon>Bacteria</taxon>
        <taxon>Pseudomonadati</taxon>
        <taxon>Pseudomonadota</taxon>
        <taxon>Alphaproteobacteria</taxon>
        <taxon>Rhodobacterales</taxon>
        <taxon>Paracoccaceae</taxon>
        <taxon>Paracoccus</taxon>
    </lineage>
</organism>
<feature type="transmembrane region" description="Helical" evidence="21">
    <location>
        <begin position="268"/>
        <end position="289"/>
    </location>
</feature>
<feature type="binding site" evidence="19">
    <location>
        <position position="322"/>
    </location>
    <ligand>
        <name>Cu cation</name>
        <dbReference type="ChEBI" id="CHEBI:23378"/>
        <label>B</label>
    </ligand>
</feature>
<evidence type="ECO:0000256" key="7">
    <source>
        <dbReference type="ARBA" id="ARBA00022475"/>
    </source>
</evidence>
<dbReference type="PROSITE" id="PS50855">
    <property type="entry name" value="COX1"/>
    <property type="match status" value="1"/>
</dbReference>
<dbReference type="PIR" id="S77595">
    <property type="entry name" value="S77595"/>
</dbReference>
<sequence length="539" mass="60033">MLDTIKLIALGTIAVLAAIAANYARPDDLAYLVNALIIMLAAGIMFLRVLRQMGNEQPALEPHPETQYMDDVVRAGVIATAFWGVVGFLVGVVIAFQLAFPALNLSDITMGYTNFGKLRPLHTSAVIFAFGGNGLIATSFYVVQRTSAARLWGGNAAWFVFWGYQLFIVLAATGYILGATQSKEYAEPEWYVDWWLTVVWVVYLAVFLGTILKRKEPHIYVANWFYLSFIVTIAMLHIVNNLAIPVSLFGSKSVQLFSGVQDAMTQWWYGHNAVGFFLTAGFLGMMYYFIPKQAERPVYSYKLSIIHFWALIFLYIWAGPHHLHYTALPDWASTLGMVFSIILWMPSWGGMINGLMTLSGAWDKLRTDPIIRMMVVAVGFYGMATFEGPMMSIKAVNFVSHYTDWTIGHVHSGALGWNGMITFGALYYLVPRLWGRERLYSTGLVSWHFWLATIGLVLYAASMWVSGIMEGLMWREVDAQGFLVNAFADTVAAKFPMNVVRALGGVLYLGGALIMCYNLWATVAKQPKTQSTAAAVPAE</sequence>
<evidence type="ECO:0000256" key="18">
    <source>
        <dbReference type="ARBA" id="ARBA00047816"/>
    </source>
</evidence>
<keyword evidence="14 21" id="KW-1133">Transmembrane helix</keyword>
<keyword evidence="12" id="KW-1278">Translocase</keyword>
<evidence type="ECO:0000256" key="10">
    <source>
        <dbReference type="ARBA" id="ARBA00022692"/>
    </source>
</evidence>
<keyword evidence="13 20" id="KW-0249">Electron transport</keyword>
<evidence type="ECO:0000259" key="22">
    <source>
        <dbReference type="PROSITE" id="PS50855"/>
    </source>
</evidence>
<feature type="transmembrane region" description="Helical" evidence="21">
    <location>
        <begin position="301"/>
        <end position="318"/>
    </location>
</feature>
<feature type="transmembrane region" description="Helical" evidence="21">
    <location>
        <begin position="72"/>
        <end position="100"/>
    </location>
</feature>
<dbReference type="PANTHER" id="PTHR10422:SF29">
    <property type="entry name" value="CYTOCHROME C OXIDASE SUBUNIT 1 HOMOLOG, BACTEROID"/>
    <property type="match status" value="1"/>
</dbReference>
<dbReference type="PROSITE" id="PS00077">
    <property type="entry name" value="COX1_CUB"/>
    <property type="match status" value="1"/>
</dbReference>
<keyword evidence="15 19" id="KW-0408">Iron</keyword>
<evidence type="ECO:0000256" key="3">
    <source>
        <dbReference type="ARBA" id="ARBA00004673"/>
    </source>
</evidence>
<evidence type="ECO:0000256" key="20">
    <source>
        <dbReference type="RuleBase" id="RU000370"/>
    </source>
</evidence>
<dbReference type="GO" id="GO:0020037">
    <property type="term" value="F:heme binding"/>
    <property type="evidence" value="ECO:0007669"/>
    <property type="project" value="InterPro"/>
</dbReference>
<feature type="transmembrane region" description="Helical" evidence="21">
    <location>
        <begin position="155"/>
        <end position="178"/>
    </location>
</feature>
<feature type="transmembrane region" description="Helical" evidence="21">
    <location>
        <begin position="224"/>
        <end position="248"/>
    </location>
</feature>
<evidence type="ECO:0000256" key="15">
    <source>
        <dbReference type="ARBA" id="ARBA00023004"/>
    </source>
</evidence>
<dbReference type="NCBIfam" id="TIGR00780">
    <property type="entry name" value="ccoN"/>
    <property type="match status" value="1"/>
</dbReference>
<evidence type="ECO:0000256" key="2">
    <source>
        <dbReference type="ARBA" id="ARBA00004651"/>
    </source>
</evidence>
<evidence type="ECO:0000256" key="5">
    <source>
        <dbReference type="ARBA" id="ARBA00012949"/>
    </source>
</evidence>
<accession>Q51679</accession>
<evidence type="ECO:0000256" key="19">
    <source>
        <dbReference type="PIRSR" id="PIRSR604677-50"/>
    </source>
</evidence>
<evidence type="ECO:0000256" key="12">
    <source>
        <dbReference type="ARBA" id="ARBA00022967"/>
    </source>
</evidence>
<evidence type="ECO:0000256" key="13">
    <source>
        <dbReference type="ARBA" id="ARBA00022982"/>
    </source>
</evidence>
<feature type="binding site" description="axial binding residue" evidence="19">
    <location>
        <position position="409"/>
    </location>
    <ligand>
        <name>heme b</name>
        <dbReference type="ChEBI" id="CHEBI:60344"/>
        <label>2; high-spin</label>
    </ligand>
    <ligandPart>
        <name>Fe</name>
        <dbReference type="ChEBI" id="CHEBI:18248"/>
    </ligandPart>
</feature>
<name>Q51679_PARDE</name>
<keyword evidence="7" id="KW-1003">Cell membrane</keyword>
<keyword evidence="8 19" id="KW-0349">Heme</keyword>
<keyword evidence="10 20" id="KW-0812">Transmembrane</keyword>
<evidence type="ECO:0000256" key="21">
    <source>
        <dbReference type="SAM" id="Phobius"/>
    </source>
</evidence>
<feature type="domain" description="Cytochrome oxidase subunit I profile" evidence="22">
    <location>
        <begin position="29"/>
        <end position="539"/>
    </location>
</feature>
<feature type="binding site" evidence="19">
    <location>
        <position position="321"/>
    </location>
    <ligand>
        <name>Cu cation</name>
        <dbReference type="ChEBI" id="CHEBI:23378"/>
        <label>B</label>
    </ligand>
</feature>
<evidence type="ECO:0000256" key="9">
    <source>
        <dbReference type="ARBA" id="ARBA00022660"/>
    </source>
</evidence>
<dbReference type="GO" id="GO:0005886">
    <property type="term" value="C:plasma membrane"/>
    <property type="evidence" value="ECO:0007669"/>
    <property type="project" value="UniProtKB-SubCell"/>
</dbReference>
<dbReference type="CDD" id="cd01661">
    <property type="entry name" value="cbb3_Oxidase_I"/>
    <property type="match status" value="1"/>
</dbReference>
<feature type="transmembrane region" description="Helical" evidence="21">
    <location>
        <begin position="30"/>
        <end position="51"/>
    </location>
</feature>
<feature type="transmembrane region" description="Helical" evidence="21">
    <location>
        <begin position="338"/>
        <end position="358"/>
    </location>
</feature>
<gene>
    <name evidence="23" type="primary">ccoN</name>
</gene>
<dbReference type="PANTHER" id="PTHR10422">
    <property type="entry name" value="CYTOCHROME C OXIDASE SUBUNIT 1"/>
    <property type="match status" value="1"/>
</dbReference>
<feature type="transmembrane region" description="Helical" evidence="21">
    <location>
        <begin position="499"/>
        <end position="520"/>
    </location>
</feature>
<feature type="transmembrane region" description="Helical" evidence="21">
    <location>
        <begin position="370"/>
        <end position="390"/>
    </location>
</feature>
<dbReference type="InterPro" id="IPR000883">
    <property type="entry name" value="Cyt_C_Oxase_1"/>
</dbReference>
<dbReference type="AlphaFoldDB" id="Q51679"/>
<feature type="binding site" description="axial binding residue" evidence="19">
    <location>
        <position position="122"/>
    </location>
    <ligand>
        <name>heme b</name>
        <dbReference type="ChEBI" id="CHEBI:60344"/>
        <label>1; low-spin</label>
    </ligand>
    <ligandPart>
        <name>Fe</name>
        <dbReference type="ChEBI" id="CHEBI:18248"/>
    </ligandPart>
</feature>
<dbReference type="InterPro" id="IPR036927">
    <property type="entry name" value="Cyt_c_oxase-like_su1_sf"/>
</dbReference>
<keyword evidence="16" id="KW-0186">Copper</keyword>
<feature type="transmembrane region" description="Helical" evidence="21">
    <location>
        <begin position="442"/>
        <end position="465"/>
    </location>
</feature>
<feature type="binding site" description="axial binding residue" evidence="19">
    <location>
        <position position="411"/>
    </location>
    <ligand>
        <name>heme b</name>
        <dbReference type="ChEBI" id="CHEBI:60344"/>
        <label>1; low-spin</label>
    </ligand>
    <ligandPart>
        <name>Fe</name>
        <dbReference type="ChEBI" id="CHEBI:18248"/>
    </ligandPart>
</feature>
<comment type="cofactor">
    <cofactor evidence="19">
        <name>heme</name>
        <dbReference type="ChEBI" id="CHEBI:30413"/>
    </cofactor>
    <text evidence="19">Binds 2 heme groups per subunit, denoted as high- and low-spin.</text>
</comment>
<comment type="catalytic activity">
    <reaction evidence="18">
        <text>4 Fe(II)-[cytochrome c] + O2 + 8 H(+)(in) = 4 Fe(III)-[cytochrome c] + 2 H2O + 4 H(+)(out)</text>
        <dbReference type="Rhea" id="RHEA:11436"/>
        <dbReference type="Rhea" id="RHEA-COMP:10350"/>
        <dbReference type="Rhea" id="RHEA-COMP:14399"/>
        <dbReference type="ChEBI" id="CHEBI:15377"/>
        <dbReference type="ChEBI" id="CHEBI:15378"/>
        <dbReference type="ChEBI" id="CHEBI:15379"/>
        <dbReference type="ChEBI" id="CHEBI:29033"/>
        <dbReference type="ChEBI" id="CHEBI:29034"/>
        <dbReference type="EC" id="7.1.1.9"/>
    </reaction>
</comment>
<dbReference type="UniPathway" id="UPA00705"/>
<dbReference type="GO" id="GO:0004129">
    <property type="term" value="F:cytochrome-c oxidase activity"/>
    <property type="evidence" value="ECO:0007669"/>
    <property type="project" value="UniProtKB-EC"/>
</dbReference>
<evidence type="ECO:0000313" key="23">
    <source>
        <dbReference type="EMBL" id="AAC44516.1"/>
    </source>
</evidence>
<dbReference type="Pfam" id="PF00115">
    <property type="entry name" value="COX1"/>
    <property type="match status" value="1"/>
</dbReference>
<feature type="transmembrane region" description="Helical" evidence="21">
    <location>
        <begin position="410"/>
        <end position="430"/>
    </location>
</feature>
<evidence type="ECO:0000256" key="8">
    <source>
        <dbReference type="ARBA" id="ARBA00022617"/>
    </source>
</evidence>
<comment type="cofactor">
    <cofactor evidence="1">
        <name>heme b</name>
        <dbReference type="ChEBI" id="CHEBI:60344"/>
    </cofactor>
</comment>
<dbReference type="EC" id="7.1.1.9" evidence="5"/>
<comment type="pathway">
    <text evidence="3">Energy metabolism; oxidative phosphorylation.</text>
</comment>
<dbReference type="GO" id="GO:0046872">
    <property type="term" value="F:metal ion binding"/>
    <property type="evidence" value="ECO:0007669"/>
    <property type="project" value="UniProtKB-KW"/>
</dbReference>
<feature type="transmembrane region" description="Helical" evidence="21">
    <location>
        <begin position="190"/>
        <end position="212"/>
    </location>
</feature>
<evidence type="ECO:0000256" key="1">
    <source>
        <dbReference type="ARBA" id="ARBA00001970"/>
    </source>
</evidence>
<evidence type="ECO:0000256" key="4">
    <source>
        <dbReference type="ARBA" id="ARBA00009578"/>
    </source>
</evidence>
<dbReference type="GO" id="GO:0006119">
    <property type="term" value="P:oxidative phosphorylation"/>
    <property type="evidence" value="ECO:0007669"/>
    <property type="project" value="UniProtKB-UniPathway"/>
</dbReference>
<protein>
    <recommendedName>
        <fullName evidence="5">cytochrome-c oxidase</fullName>
        <ecNumber evidence="5">7.1.1.9</ecNumber>
    </recommendedName>
</protein>
<comment type="cofactor">
    <cofactor evidence="19">
        <name>Cu(2+)</name>
        <dbReference type="ChEBI" id="CHEBI:29036"/>
    </cofactor>
    <text evidence="19">Binds 1 copper ion per subunit, denoted as copper B.</text>
</comment>
<evidence type="ECO:0000256" key="14">
    <source>
        <dbReference type="ARBA" id="ARBA00022989"/>
    </source>
</evidence>
<proteinExistence type="inferred from homology"/>
<comment type="subcellular location">
    <subcellularLocation>
        <location evidence="2">Cell membrane</location>
        <topology evidence="2">Multi-pass membrane protein</topology>
    </subcellularLocation>
</comment>
<dbReference type="InterPro" id="IPR023615">
    <property type="entry name" value="Cyt_c_Oxase_su1_BS"/>
</dbReference>
<feature type="binding site" evidence="19">
    <location>
        <position position="271"/>
    </location>
    <ligand>
        <name>Cu cation</name>
        <dbReference type="ChEBI" id="CHEBI:23378"/>
        <label>B</label>
    </ligand>
</feature>
<dbReference type="SUPFAM" id="SSF81442">
    <property type="entry name" value="Cytochrome c oxidase subunit I-like"/>
    <property type="match status" value="1"/>
</dbReference>
<dbReference type="InterPro" id="IPR004677">
    <property type="entry name" value="Cyt_c_oxidase_cbb3_su1"/>
</dbReference>
<dbReference type="GO" id="GO:0022904">
    <property type="term" value="P:respiratory electron transport chain"/>
    <property type="evidence" value="ECO:0007669"/>
    <property type="project" value="TreeGrafter"/>
</dbReference>
<evidence type="ECO:0000256" key="11">
    <source>
        <dbReference type="ARBA" id="ARBA00022723"/>
    </source>
</evidence>
<dbReference type="FunFam" id="1.20.210.10:FF:000005">
    <property type="entry name" value="Cytochrome c oxidase, cbb3-type, subunit I"/>
    <property type="match status" value="1"/>
</dbReference>
<feature type="transmembrane region" description="Helical" evidence="21">
    <location>
        <begin position="120"/>
        <end position="143"/>
    </location>
</feature>
<dbReference type="EMBL" id="U34353">
    <property type="protein sequence ID" value="AAC44516.1"/>
    <property type="molecule type" value="Genomic_DNA"/>
</dbReference>
<evidence type="ECO:0000256" key="17">
    <source>
        <dbReference type="ARBA" id="ARBA00023136"/>
    </source>
</evidence>
<reference evidence="23" key="1">
    <citation type="journal article" date="1996" name="Mol. Microbiol.">
        <title>Structural and functional analysis of aa3-type and cbb3-type cytochrome c oxidases of Paracoccus denitrificans reveals significant differences in proton-pump design.</title>
        <authorList>
            <person name="de Gier J.W."/>
            <person name="Schepper M."/>
            <person name="Reijnders W.N.M."/>
            <person name="van Dyck S.J."/>
            <person name="Slotboom D.J."/>
            <person name="Warne A."/>
            <person name="Saraste M."/>
            <person name="Krab K."/>
            <person name="Finel M."/>
            <person name="Stouthamer A.H."/>
            <person name="van Spanning R.J.M."/>
            <person name="der Oost J."/>
        </authorList>
    </citation>
    <scope>NUCLEOTIDE SEQUENCE</scope>
    <source>
        <strain evidence="23">Pd1222</strain>
    </source>
</reference>
<keyword evidence="11 19" id="KW-0479">Metal-binding</keyword>
<dbReference type="GO" id="GO:0015990">
    <property type="term" value="P:electron transport coupled proton transport"/>
    <property type="evidence" value="ECO:0007669"/>
    <property type="project" value="TreeGrafter"/>
</dbReference>
<dbReference type="InterPro" id="IPR023616">
    <property type="entry name" value="Cyt_c_oxase-like_su1_dom"/>
</dbReference>
<comment type="similarity">
    <text evidence="4 20">Belongs to the heme-copper respiratory oxidase family.</text>
</comment>
<keyword evidence="6 20" id="KW-0813">Transport</keyword>
<evidence type="ECO:0000256" key="16">
    <source>
        <dbReference type="ARBA" id="ARBA00023008"/>
    </source>
</evidence>
<keyword evidence="17 21" id="KW-0472">Membrane</keyword>
<keyword evidence="9 20" id="KW-0679">Respiratory chain</keyword>